<evidence type="ECO:0000256" key="7">
    <source>
        <dbReference type="PROSITE-ProRule" id="PRU00076"/>
    </source>
</evidence>
<feature type="transmembrane region" description="Helical" evidence="9">
    <location>
        <begin position="952"/>
        <end position="975"/>
    </location>
</feature>
<dbReference type="PANTHER" id="PTHR14319">
    <property type="entry name" value="FIVE-SPAN TRANSMEMBRANE PROTEIN M83"/>
    <property type="match status" value="1"/>
</dbReference>
<dbReference type="InterPro" id="IPR021910">
    <property type="entry name" value="NGX6/PGAP6/MYMK"/>
</dbReference>
<keyword evidence="6 9" id="KW-0472">Membrane</keyword>
<evidence type="ECO:0000313" key="13">
    <source>
        <dbReference type="EMBL" id="PPS96836.1"/>
    </source>
</evidence>
<evidence type="ECO:0000313" key="14">
    <source>
        <dbReference type="Proteomes" id="UP001429100"/>
    </source>
</evidence>
<feature type="transmembrane region" description="Helical" evidence="9">
    <location>
        <begin position="673"/>
        <end position="693"/>
    </location>
</feature>
<dbReference type="PROSITE" id="PS00022">
    <property type="entry name" value="EGF_1"/>
    <property type="match status" value="1"/>
</dbReference>
<evidence type="ECO:0000256" key="5">
    <source>
        <dbReference type="ARBA" id="ARBA00022989"/>
    </source>
</evidence>
<evidence type="ECO:0000256" key="6">
    <source>
        <dbReference type="ARBA" id="ARBA00023136"/>
    </source>
</evidence>
<feature type="transmembrane region" description="Helical" evidence="9">
    <location>
        <begin position="782"/>
        <end position="801"/>
    </location>
</feature>
<evidence type="ECO:0000256" key="3">
    <source>
        <dbReference type="ARBA" id="ARBA00022475"/>
    </source>
</evidence>
<dbReference type="GO" id="GO:0005886">
    <property type="term" value="C:plasma membrane"/>
    <property type="evidence" value="ECO:0007669"/>
    <property type="project" value="UniProtKB-SubCell"/>
</dbReference>
<comment type="similarity">
    <text evidence="2">Belongs to the TMEM8 family.</text>
</comment>
<reference evidence="13 14" key="3">
    <citation type="submission" date="2017-10" db="EMBL/GenBank/DDBJ databases">
        <title>Consistent, comparative and evidence-based genome annotation and re-annotation for the closely-related species, Cryptosporidium parvum, C. hominis and C. tyzzeri.</title>
        <authorList>
            <person name="Baptista R.P."/>
            <person name="Li Y."/>
            <person name="Sateriale A."/>
            <person name="Striepen B."/>
            <person name="Kissinger J.C."/>
        </authorList>
    </citation>
    <scope>NUCLEOTIDE SEQUENCE [LARGE SCALE GENOMIC DNA]</scope>
    <source>
        <strain evidence="13">30976</strain>
    </source>
</reference>
<keyword evidence="3" id="KW-1003">Cell membrane</keyword>
<evidence type="ECO:0000256" key="1">
    <source>
        <dbReference type="ARBA" id="ARBA00004651"/>
    </source>
</evidence>
<evidence type="ECO:0000256" key="4">
    <source>
        <dbReference type="ARBA" id="ARBA00022692"/>
    </source>
</evidence>
<dbReference type="PANTHER" id="PTHR14319:SF3">
    <property type="entry name" value="TRANSMEMBRANE PROTEIN-LIKE PROTEIN"/>
    <property type="match status" value="1"/>
</dbReference>
<evidence type="ECO:0000256" key="10">
    <source>
        <dbReference type="SAM" id="SignalP"/>
    </source>
</evidence>
<keyword evidence="7" id="KW-1015">Disulfide bond</keyword>
<keyword evidence="10" id="KW-0732">Signal</keyword>
<reference evidence="12" key="2">
    <citation type="submission" date="2015-08" db="EMBL/GenBank/DDBJ databases">
        <authorList>
            <person name="Babu N.S."/>
            <person name="Beckwith C.J."/>
            <person name="Beseler K.G."/>
            <person name="Brison A."/>
            <person name="Carone J.V."/>
            <person name="Caskin T.P."/>
            <person name="Diamond M."/>
            <person name="Durham M.E."/>
            <person name="Foxe J.M."/>
            <person name="Go M."/>
            <person name="Henderson B.A."/>
            <person name="Jones I.B."/>
            <person name="McGettigan J.A."/>
            <person name="Micheletti S.J."/>
            <person name="Nasrallah M.E."/>
            <person name="Ortiz D."/>
            <person name="Piller C.R."/>
            <person name="Privatt S.R."/>
            <person name="Schneider S.L."/>
            <person name="Sharp S."/>
            <person name="Smith T.C."/>
            <person name="Stanton J.D."/>
            <person name="Ullery H.E."/>
            <person name="Wilson R.J."/>
            <person name="Serrano M.G."/>
            <person name="Buck G."/>
            <person name="Lee V."/>
            <person name="Wang Y."/>
            <person name="Carvalho R."/>
            <person name="Voegtly L."/>
            <person name="Shi R."/>
            <person name="Duckworth R."/>
            <person name="Johnson A."/>
            <person name="Loviza R."/>
            <person name="Walstead R."/>
            <person name="Shah Z."/>
            <person name="Kiflezghi M."/>
            <person name="Wade K."/>
            <person name="Ball S.L."/>
            <person name="Bradley K.W."/>
            <person name="Asai D.J."/>
            <person name="Bowman C.A."/>
            <person name="Russell D.A."/>
            <person name="Pope W.H."/>
            <person name="Jacobs-Sera D."/>
            <person name="Hendrix R.W."/>
            <person name="Hatfull G.F."/>
        </authorList>
    </citation>
    <scope>NUCLEOTIDE SEQUENCE [LARGE SCALE GENOMIC DNA]</scope>
</reference>
<dbReference type="InterPro" id="IPR000742">
    <property type="entry name" value="EGF"/>
</dbReference>
<dbReference type="Pfam" id="PF12036">
    <property type="entry name" value="DUF3522"/>
    <property type="match status" value="1"/>
</dbReference>
<evidence type="ECO:0000313" key="12">
    <source>
        <dbReference type="EMBL" id="CUV06319.1"/>
    </source>
</evidence>
<evidence type="ECO:0000256" key="8">
    <source>
        <dbReference type="SAM" id="MobiDB-lite"/>
    </source>
</evidence>
<dbReference type="EMBL" id="JTAI01000013">
    <property type="protein sequence ID" value="PPS96836.1"/>
    <property type="molecule type" value="Genomic_DNA"/>
</dbReference>
<feature type="region of interest" description="Disordered" evidence="8">
    <location>
        <begin position="834"/>
        <end position="853"/>
    </location>
</feature>
<accession>A0A0S4TGS1</accession>
<keyword evidence="14" id="KW-1185">Reference proteome</keyword>
<feature type="transmembrane region" description="Helical" evidence="9">
    <location>
        <begin position="700"/>
        <end position="719"/>
    </location>
</feature>
<feature type="transmembrane region" description="Helical" evidence="9">
    <location>
        <begin position="929"/>
        <end position="946"/>
    </location>
</feature>
<dbReference type="VEuPathDB" id="CryptoDB:ChTU502y2012_374g0080"/>
<proteinExistence type="inferred from homology"/>
<keyword evidence="7" id="KW-0245">EGF-like domain</keyword>
<dbReference type="VEuPathDB" id="CryptoDB:CHUDEA5_4230"/>
<name>A0A0S4TGS1_CRYHO</name>
<feature type="signal peptide" evidence="10">
    <location>
        <begin position="1"/>
        <end position="28"/>
    </location>
</feature>
<organism evidence="12">
    <name type="scientific">Cryptosporidium hominis</name>
    <dbReference type="NCBI Taxonomy" id="237895"/>
    <lineage>
        <taxon>Eukaryota</taxon>
        <taxon>Sar</taxon>
        <taxon>Alveolata</taxon>
        <taxon>Apicomplexa</taxon>
        <taxon>Conoidasida</taxon>
        <taxon>Coccidia</taxon>
        <taxon>Eucoccidiorida</taxon>
        <taxon>Eimeriorina</taxon>
        <taxon>Cryptosporidiidae</taxon>
        <taxon>Cryptosporidium</taxon>
    </lineage>
</organism>
<feature type="chain" id="PRO_5006627687" evidence="10">
    <location>
        <begin position="29"/>
        <end position="1023"/>
    </location>
</feature>
<evidence type="ECO:0000256" key="2">
    <source>
        <dbReference type="ARBA" id="ARBA00005542"/>
    </source>
</evidence>
<feature type="domain" description="EGF-like" evidence="11">
    <location>
        <begin position="624"/>
        <end position="664"/>
    </location>
</feature>
<feature type="compositionally biased region" description="Low complexity" evidence="8">
    <location>
        <begin position="834"/>
        <end position="844"/>
    </location>
</feature>
<dbReference type="VEuPathDB" id="CryptoDB:Chro.50422"/>
<dbReference type="AlphaFoldDB" id="A0A0S4TGS1"/>
<gene>
    <name evidence="12" type="ORF">CHUDEA5_4230</name>
    <name evidence="13" type="ORF">GY17_00001522</name>
</gene>
<feature type="transmembrane region" description="Helical" evidence="9">
    <location>
        <begin position="757"/>
        <end position="776"/>
    </location>
</feature>
<dbReference type="EMBL" id="LN877951">
    <property type="protein sequence ID" value="CUV06319.1"/>
    <property type="molecule type" value="Genomic_DNA"/>
</dbReference>
<comment type="caution">
    <text evidence="7">Lacks conserved residue(s) required for the propagation of feature annotation.</text>
</comment>
<feature type="disulfide bond" evidence="7">
    <location>
        <begin position="654"/>
        <end position="663"/>
    </location>
</feature>
<comment type="subcellular location">
    <subcellularLocation>
        <location evidence="1">Cell membrane</location>
        <topology evidence="1">Multi-pass membrane protein</topology>
    </subcellularLocation>
</comment>
<keyword evidence="4 9" id="KW-0812">Transmembrane</keyword>
<reference evidence="13 14" key="1">
    <citation type="submission" date="2014-11" db="EMBL/GenBank/DDBJ databases">
        <title>Comparative genomic analysis of Cryptosporidium hominis reveals occurrence of genetic recombination in virulent subtypes.</title>
        <authorList>
            <person name="Guo Y."/>
            <person name="Tang K."/>
            <person name="Frace M."/>
            <person name="Li N."/>
            <person name="Roellig D.M."/>
            <person name="Sammons S."/>
            <person name="Knipe K."/>
            <person name="Rowe L."/>
            <person name="Feng Y."/>
            <person name="Xiao L."/>
        </authorList>
    </citation>
    <scope>NUCLEOTIDE SEQUENCE [LARGE SCALE GENOMIC DNA]</scope>
    <source>
        <strain evidence="13">30976</strain>
    </source>
</reference>
<evidence type="ECO:0000256" key="9">
    <source>
        <dbReference type="SAM" id="Phobius"/>
    </source>
</evidence>
<dbReference type="VEuPathDB" id="CryptoDB:GY17_00001522"/>
<protein>
    <submittedName>
        <fullName evidence="13">EGF-like domain containing protein</fullName>
    </submittedName>
</protein>
<dbReference type="Proteomes" id="UP001429100">
    <property type="component" value="Unassembled WGS sequence"/>
</dbReference>
<keyword evidence="5 9" id="KW-1133">Transmembrane helix</keyword>
<dbReference type="Proteomes" id="UP000199752">
    <property type="component" value="Chromosome 5"/>
</dbReference>
<dbReference type="OrthoDB" id="69646at2759"/>
<evidence type="ECO:0000259" key="11">
    <source>
        <dbReference type="PROSITE" id="PS50026"/>
    </source>
</evidence>
<dbReference type="Gene3D" id="2.60.120.260">
    <property type="entry name" value="Galactose-binding domain-like"/>
    <property type="match status" value="1"/>
</dbReference>
<feature type="transmembrane region" description="Helical" evidence="9">
    <location>
        <begin position="731"/>
        <end position="750"/>
    </location>
</feature>
<sequence length="1023" mass="116783">MNKVILNRKLLLEFIFLIILLISKEISCEDFISIKEYNELAKNTNRGEIKSSNNNNNIKEKNAIGPKITWMPTKKLYLCDNYHFSVTTPNSFIYPELEIKIIESTLTQGFTIFLRCGNLATPYNYDTRIDIPSGINKGAIFGRKLPLCNFPLLDNNAYNIDIYIGDVDIEFTRRHYCPCSSQYVILSIGCLVEYNNNEIMTLSPSSEYSLTGPINNKKDNIKDSGKSMINSNNLPLNNLKIFSTPVCILENDFVTICNAVLQFSIQIGEIDNNRKDMNNELIDNISHNFCIYLSPYYWNDELLDKINKNNQLTLDKKGNNSNIKDSLASIPLINDHLNSPFSPNICIDLKNELSDNLIKNENLPPQLRSNVDSISMKLVRNDSGDNNKNDPKMIKVNLILNNIKPSKYFIYPFLFQYNTRSNIDMGISENSNINSFNMKFFYDLNYTQLTGDPFIVKWLTTRVDPNYKLETMPRMIESENLDMNVKLNEPFYIVIPKAKTNILSFESNNLFLYISNELLYLFDRYNCSLIIDYIGLLGRFPVYNENDYNLIKDYELKETKIFNTASEPKIIDNSIIKVANISIPLSTINNNLPFAFKMNIKTDIKSTENIPIKSINIRLKHQMIPKMCKASTCSGHGDCSLVEYSGNINIYCSCYPGWGGFYCSYPYLSSQSILAYPITLVGTNFVAIPTILVCIFKKKWLVAFLAFIAGLISSIFHAAEVGLLVDHEDMLLKGDLISAQLIISFVFILLCRFNYKVEISLLFAQIIVLVLLTLLTSRLVTTVIPLMNCFTIILSRIIYWYNTTKLYSEKIPSNISCTIPIELTNTLNTPSNLISKNNNNSNNSEELKESPQNSSNCINACKDCQKDSSASQFNIASVDDIAQNPNSGRNLNSTVRNANHFFARLQYSIINGYKKLIFIFDREYYSPRHILIGFIMGTIGCITWFLETVDTYWFFHSIWHIMAFLASTFIIHGCVPPKIHLFPSKSHDFTFNRKIGQTNISNNKAGLEKPVEFADGVINVELK</sequence>
<dbReference type="PROSITE" id="PS01186">
    <property type="entry name" value="EGF_2"/>
    <property type="match status" value="1"/>
</dbReference>
<dbReference type="PROSITE" id="PS50026">
    <property type="entry name" value="EGF_3"/>
    <property type="match status" value="1"/>
</dbReference>